<dbReference type="AlphaFoldDB" id="A0A8B3FHA9"/>
<evidence type="ECO:0000256" key="3">
    <source>
        <dbReference type="SAM" id="MobiDB-lite"/>
    </source>
</evidence>
<dbReference type="Gene3D" id="2.30.30.110">
    <property type="match status" value="1"/>
</dbReference>
<accession>A0A8B3FHA9</accession>
<dbReference type="OrthoDB" id="9808744at2"/>
<reference evidence="4 5" key="1">
    <citation type="submission" date="2018-10" db="EMBL/GenBank/DDBJ databases">
        <title>Propionibacterium australiense Genome Sequencing and Assembly.</title>
        <authorList>
            <person name="Bernier A.-M."/>
            <person name="Bernard K."/>
        </authorList>
    </citation>
    <scope>NUCLEOTIDE SEQUENCE [LARGE SCALE GENOMIC DNA]</scope>
    <source>
        <strain evidence="4 5">NML98A078</strain>
    </source>
</reference>
<sequence>MAERPMVNLAAGQVHWARPDPGVGREQTGRRPVVVVSGDPYHEIATTLVITVPVTSVDRHREF</sequence>
<evidence type="ECO:0000313" key="5">
    <source>
        <dbReference type="Proteomes" id="UP000279336"/>
    </source>
</evidence>
<evidence type="ECO:0000256" key="1">
    <source>
        <dbReference type="ARBA" id="ARBA00007521"/>
    </source>
</evidence>
<dbReference type="InterPro" id="IPR011067">
    <property type="entry name" value="Plasmid_toxin/cell-grow_inhib"/>
</dbReference>
<gene>
    <name evidence="4" type="ORF">D7U36_12145</name>
</gene>
<comment type="similarity">
    <text evidence="1">Belongs to the PemK/MazF family.</text>
</comment>
<dbReference type="Proteomes" id="UP000279336">
    <property type="component" value="Unassembled WGS sequence"/>
</dbReference>
<organism evidence="4 5">
    <name type="scientific">Propionibacterium australiense</name>
    <dbReference type="NCBI Taxonomy" id="119981"/>
    <lineage>
        <taxon>Bacteria</taxon>
        <taxon>Bacillati</taxon>
        <taxon>Actinomycetota</taxon>
        <taxon>Actinomycetes</taxon>
        <taxon>Propionibacteriales</taxon>
        <taxon>Propionibacteriaceae</taxon>
        <taxon>Propionibacterium</taxon>
    </lineage>
</organism>
<comment type="caution">
    <text evidence="4">The sequence shown here is derived from an EMBL/GenBank/DDBJ whole genome shotgun (WGS) entry which is preliminary data.</text>
</comment>
<name>A0A8B3FHA9_9ACTN</name>
<feature type="region of interest" description="Disordered" evidence="3">
    <location>
        <begin position="1"/>
        <end position="28"/>
    </location>
</feature>
<dbReference type="EMBL" id="RCIW01000022">
    <property type="protein sequence ID" value="RLP06841.1"/>
    <property type="molecule type" value="Genomic_DNA"/>
</dbReference>
<keyword evidence="2" id="KW-1277">Toxin-antitoxin system</keyword>
<dbReference type="Pfam" id="PF02452">
    <property type="entry name" value="PemK_toxin"/>
    <property type="match status" value="1"/>
</dbReference>
<evidence type="ECO:0000313" key="4">
    <source>
        <dbReference type="EMBL" id="RLP06841.1"/>
    </source>
</evidence>
<dbReference type="GO" id="GO:0003677">
    <property type="term" value="F:DNA binding"/>
    <property type="evidence" value="ECO:0007669"/>
    <property type="project" value="InterPro"/>
</dbReference>
<dbReference type="InterPro" id="IPR003477">
    <property type="entry name" value="PemK-like"/>
</dbReference>
<dbReference type="RefSeq" id="WP_119162766.1">
    <property type="nucleotide sequence ID" value="NZ_LR134442.1"/>
</dbReference>
<protein>
    <submittedName>
        <fullName evidence="4">Type II toxin-antitoxin system PemK/MazF family toxin</fullName>
    </submittedName>
</protein>
<proteinExistence type="inferred from homology"/>
<evidence type="ECO:0000256" key="2">
    <source>
        <dbReference type="ARBA" id="ARBA00022649"/>
    </source>
</evidence>
<dbReference type="SUPFAM" id="SSF50118">
    <property type="entry name" value="Cell growth inhibitor/plasmid maintenance toxic component"/>
    <property type="match status" value="1"/>
</dbReference>